<sequence>MTTPLTALGAMHRYYNDLTSIKTEISMAKNNHHTNNDGNQVADCKQSADLATLEREAKFEQPTTTGRNI</sequence>
<evidence type="ECO:0000313" key="1">
    <source>
        <dbReference type="EMBL" id="MCB2411060.1"/>
    </source>
</evidence>
<reference evidence="1" key="1">
    <citation type="submission" date="2021-10" db="EMBL/GenBank/DDBJ databases">
        <authorList>
            <person name="Dean J.D."/>
            <person name="Kim M.K."/>
            <person name="Newey C.N."/>
            <person name="Stoker T.S."/>
            <person name="Thompson D.W."/>
            <person name="Grose J.H."/>
        </authorList>
    </citation>
    <scope>NUCLEOTIDE SEQUENCE</scope>
    <source>
        <strain evidence="1">BT178</strain>
    </source>
</reference>
<accession>A0ABS8AZ36</accession>
<proteinExistence type="predicted"/>
<dbReference type="Proteomes" id="UP001165296">
    <property type="component" value="Unassembled WGS sequence"/>
</dbReference>
<comment type="caution">
    <text evidence="1">The sequence shown here is derived from an EMBL/GenBank/DDBJ whole genome shotgun (WGS) entry which is preliminary data.</text>
</comment>
<evidence type="ECO:0000313" key="2">
    <source>
        <dbReference type="Proteomes" id="UP001165296"/>
    </source>
</evidence>
<name>A0ABS8AZ36_9BACT</name>
<dbReference type="RefSeq" id="WP_226180553.1">
    <property type="nucleotide sequence ID" value="NZ_JAJADR010000014.1"/>
</dbReference>
<dbReference type="EMBL" id="JAJADR010000014">
    <property type="protein sequence ID" value="MCB2411060.1"/>
    <property type="molecule type" value="Genomic_DNA"/>
</dbReference>
<gene>
    <name evidence="1" type="ORF">LGH74_23940</name>
</gene>
<protein>
    <submittedName>
        <fullName evidence="1">Uncharacterized protein</fullName>
    </submittedName>
</protein>
<organism evidence="1 2">
    <name type="scientific">Hymenobacter lucidus</name>
    <dbReference type="NCBI Taxonomy" id="2880930"/>
    <lineage>
        <taxon>Bacteria</taxon>
        <taxon>Pseudomonadati</taxon>
        <taxon>Bacteroidota</taxon>
        <taxon>Cytophagia</taxon>
        <taxon>Cytophagales</taxon>
        <taxon>Hymenobacteraceae</taxon>
        <taxon>Hymenobacter</taxon>
    </lineage>
</organism>
<keyword evidence="2" id="KW-1185">Reference proteome</keyword>